<evidence type="ECO:0000313" key="1">
    <source>
        <dbReference type="EMBL" id="KUI66099.1"/>
    </source>
</evidence>
<proteinExistence type="predicted"/>
<dbReference type="Proteomes" id="UP000078559">
    <property type="component" value="Chromosome 2"/>
</dbReference>
<dbReference type="SMR" id="A0A194VPJ7"/>
<reference evidence="1" key="1">
    <citation type="submission" date="2014-12" db="EMBL/GenBank/DDBJ databases">
        <title>Genome Sequence of Valsa Canker Pathogens Uncovers a Specific Adaption of Colonization on Woody Bark.</title>
        <authorList>
            <person name="Yin Z."/>
            <person name="Liu H."/>
            <person name="Gao X."/>
            <person name="Li Z."/>
            <person name="Song N."/>
            <person name="Ke X."/>
            <person name="Dai Q."/>
            <person name="Wu Y."/>
            <person name="Sun Y."/>
            <person name="Xu J.-R."/>
            <person name="Kang Z.K."/>
            <person name="Wang L."/>
            <person name="Huang L."/>
        </authorList>
    </citation>
    <scope>NUCLEOTIDE SEQUENCE [LARGE SCALE GENOMIC DNA]</scope>
    <source>
        <strain evidence="1">03-8</strain>
    </source>
</reference>
<dbReference type="AlphaFoldDB" id="A0A194VPJ7"/>
<sequence>MLNRIVAQIRSQQLPVKYLGTKGFGAAAAKMLASRDPAMIYITGHKEAAPQHTLSDFRSTGTKDKLV</sequence>
<keyword evidence="2" id="KW-1185">Reference proteome</keyword>
<name>A0A194VPJ7_CYTMA</name>
<gene>
    <name evidence="1" type="ORF">VM1G_11436</name>
</gene>
<evidence type="ECO:0000313" key="2">
    <source>
        <dbReference type="Proteomes" id="UP000078559"/>
    </source>
</evidence>
<organism evidence="1 2">
    <name type="scientific">Cytospora mali</name>
    <name type="common">Apple Valsa canker fungus</name>
    <name type="synonym">Valsa mali</name>
    <dbReference type="NCBI Taxonomy" id="578113"/>
    <lineage>
        <taxon>Eukaryota</taxon>
        <taxon>Fungi</taxon>
        <taxon>Dikarya</taxon>
        <taxon>Ascomycota</taxon>
        <taxon>Pezizomycotina</taxon>
        <taxon>Sordariomycetes</taxon>
        <taxon>Sordariomycetidae</taxon>
        <taxon>Diaporthales</taxon>
        <taxon>Cytosporaceae</taxon>
        <taxon>Cytospora</taxon>
    </lineage>
</organism>
<protein>
    <submittedName>
        <fullName evidence="1">Uncharacterized protein</fullName>
    </submittedName>
</protein>
<dbReference type="EMBL" id="CM003099">
    <property type="protein sequence ID" value="KUI66099.1"/>
    <property type="molecule type" value="Genomic_DNA"/>
</dbReference>
<accession>A0A194VPJ7</accession>